<evidence type="ECO:0000256" key="2">
    <source>
        <dbReference type="ARBA" id="ARBA00022840"/>
    </source>
</evidence>
<protein>
    <submittedName>
        <fullName evidence="6">Hsp70 family chaperone</fullName>
    </submittedName>
</protein>
<gene>
    <name evidence="6" type="ORF">DASB73_039540</name>
</gene>
<sequence length="793" mass="84984">MLWLLLLKVCSAAVLGVDFGTEFVKNSLVAPNAAFEIVLTPDSQRKDASGLVLKPPTLERFYGSSGLIYSARFPENSLYRVKPLLGLSFDDPAVAEFARDSPGLQLIRTSRNTVAFNVSDVEIPVEEIVAMQLNEYIARGSEMLQHKTHSKAALVRDVALSVPASFSSVQREALVSSLDLAGANLIGLVNDGVSVAMNYANSPAARDLGEQPRYIIVYDSGSSQTSSTVIGLTSNDTATYLSVEGFGSTADLGGAKLTSVLRDLLLKKGSLDRDSISARSMNRLWREAERAKHVLSANSEVNVHMESVTADEDLNVKVTRSEFEDAAASAIDAVTEPLLKSLNLFNGKKFSVKDIDAVVLAGGATRTPFVLSKLTELVGEQKISKNVNADEANVQGTTLRGVGISGIFKSKKIFNVEDKSLHVYEVESEGKKSVLFPRGAVLGSQQSIVAGDALVNVYEDGELINSYNLTNYNASLASIKSTSAMRCIEDPKVAVSFELNANGILELKTAEAVCLAVVDSTTSSSLSSDVISNYGATPTETGAGASSSLDSASLSSATSVSTESTSTAAAAPKYKTRRIYVNTQNNRLSQRDQLELRVHLRQLNEDDAERKQHSILHHQLESLLYKLRSVADEGSLDIANTMLEWIENGGGTVAELQENLDSAKEVYNKLIGEPAAAATTTTTTSSSVVATSAPSPSSSPSSSASVSPTLSEVEVEHTVRTQDPYTSPESESLTTSTSSSTYYGRVHVTTTFPKEYFQPKKTVASSLLVTSFDKAFIDRVRDAMTAGEVHQEL</sequence>
<dbReference type="CDD" id="cd10230">
    <property type="entry name" value="ASKHA_NBD_HSP70_HYOU1"/>
    <property type="match status" value="1"/>
</dbReference>
<dbReference type="Gene3D" id="3.30.420.40">
    <property type="match status" value="2"/>
</dbReference>
<dbReference type="InterPro" id="IPR043129">
    <property type="entry name" value="ATPase_NBD"/>
</dbReference>
<keyword evidence="2" id="KW-0067">ATP-binding</keyword>
<dbReference type="GO" id="GO:0005524">
    <property type="term" value="F:ATP binding"/>
    <property type="evidence" value="ECO:0007669"/>
    <property type="project" value="UniProtKB-KW"/>
</dbReference>
<feature type="compositionally biased region" description="Low complexity" evidence="4">
    <location>
        <begin position="677"/>
        <end position="709"/>
    </location>
</feature>
<dbReference type="Pfam" id="PF00012">
    <property type="entry name" value="HSP70"/>
    <property type="match status" value="1"/>
</dbReference>
<keyword evidence="1" id="KW-0547">Nucleotide-binding</keyword>
<dbReference type="EMBL" id="BTGC01000008">
    <property type="protein sequence ID" value="GMM52991.1"/>
    <property type="molecule type" value="Genomic_DNA"/>
</dbReference>
<name>A0AAV5RQV0_STABA</name>
<feature type="compositionally biased region" description="Low complexity" evidence="4">
    <location>
        <begin position="724"/>
        <end position="740"/>
    </location>
</feature>
<comment type="caution">
    <text evidence="6">The sequence shown here is derived from an EMBL/GenBank/DDBJ whole genome shotgun (WGS) entry which is preliminary data.</text>
</comment>
<dbReference type="GO" id="GO:0140662">
    <property type="term" value="F:ATP-dependent protein folding chaperone"/>
    <property type="evidence" value="ECO:0007669"/>
    <property type="project" value="InterPro"/>
</dbReference>
<evidence type="ECO:0000313" key="7">
    <source>
        <dbReference type="Proteomes" id="UP001362899"/>
    </source>
</evidence>
<keyword evidence="3" id="KW-0143">Chaperone</keyword>
<dbReference type="GO" id="GO:0030968">
    <property type="term" value="P:endoplasmic reticulum unfolded protein response"/>
    <property type="evidence" value="ECO:0007669"/>
    <property type="project" value="TreeGrafter"/>
</dbReference>
<feature type="chain" id="PRO_5043910379" evidence="5">
    <location>
        <begin position="17"/>
        <end position="793"/>
    </location>
</feature>
<dbReference type="GO" id="GO:0034663">
    <property type="term" value="C:endoplasmic reticulum chaperone complex"/>
    <property type="evidence" value="ECO:0007669"/>
    <property type="project" value="TreeGrafter"/>
</dbReference>
<evidence type="ECO:0000313" key="6">
    <source>
        <dbReference type="EMBL" id="GMM52991.1"/>
    </source>
</evidence>
<feature type="signal peptide" evidence="5">
    <location>
        <begin position="1"/>
        <end position="16"/>
    </location>
</feature>
<evidence type="ECO:0000256" key="4">
    <source>
        <dbReference type="SAM" id="MobiDB-lite"/>
    </source>
</evidence>
<dbReference type="AlphaFoldDB" id="A0AAV5RQV0"/>
<dbReference type="Gene3D" id="3.30.30.30">
    <property type="match status" value="1"/>
</dbReference>
<accession>A0AAV5RQV0</accession>
<evidence type="ECO:0000256" key="3">
    <source>
        <dbReference type="ARBA" id="ARBA00023186"/>
    </source>
</evidence>
<dbReference type="Gene3D" id="3.90.640.10">
    <property type="entry name" value="Actin, Chain A, domain 4"/>
    <property type="match status" value="1"/>
</dbReference>
<dbReference type="SUPFAM" id="SSF53067">
    <property type="entry name" value="Actin-like ATPase domain"/>
    <property type="match status" value="2"/>
</dbReference>
<keyword evidence="5" id="KW-0732">Signal</keyword>
<dbReference type="PANTHER" id="PTHR45639">
    <property type="entry name" value="HSC70CB, ISOFORM G-RELATED"/>
    <property type="match status" value="1"/>
</dbReference>
<dbReference type="Proteomes" id="UP001362899">
    <property type="component" value="Unassembled WGS sequence"/>
</dbReference>
<dbReference type="InterPro" id="IPR013126">
    <property type="entry name" value="Hsp_70_fam"/>
</dbReference>
<keyword evidence="7" id="KW-1185">Reference proteome</keyword>
<dbReference type="PRINTS" id="PR00301">
    <property type="entry name" value="HEATSHOCK70"/>
</dbReference>
<proteinExistence type="predicted"/>
<dbReference type="PANTHER" id="PTHR45639:SF3">
    <property type="entry name" value="HYPOXIA UP-REGULATED PROTEIN 1"/>
    <property type="match status" value="1"/>
</dbReference>
<organism evidence="6 7">
    <name type="scientific">Starmerella bacillaris</name>
    <name type="common">Yeast</name>
    <name type="synonym">Candida zemplinina</name>
    <dbReference type="NCBI Taxonomy" id="1247836"/>
    <lineage>
        <taxon>Eukaryota</taxon>
        <taxon>Fungi</taxon>
        <taxon>Dikarya</taxon>
        <taxon>Ascomycota</taxon>
        <taxon>Saccharomycotina</taxon>
        <taxon>Dipodascomycetes</taxon>
        <taxon>Dipodascales</taxon>
        <taxon>Trichomonascaceae</taxon>
        <taxon>Starmerella</taxon>
    </lineage>
</organism>
<evidence type="ECO:0000256" key="1">
    <source>
        <dbReference type="ARBA" id="ARBA00022741"/>
    </source>
</evidence>
<feature type="region of interest" description="Disordered" evidence="4">
    <location>
        <begin position="677"/>
        <end position="740"/>
    </location>
</feature>
<evidence type="ECO:0000256" key="5">
    <source>
        <dbReference type="SAM" id="SignalP"/>
    </source>
</evidence>
<reference evidence="6 7" key="1">
    <citation type="journal article" date="2023" name="Elife">
        <title>Identification of key yeast species and microbe-microbe interactions impacting larval growth of Drosophila in the wild.</title>
        <authorList>
            <person name="Mure A."/>
            <person name="Sugiura Y."/>
            <person name="Maeda R."/>
            <person name="Honda K."/>
            <person name="Sakurai N."/>
            <person name="Takahashi Y."/>
            <person name="Watada M."/>
            <person name="Katoh T."/>
            <person name="Gotoh A."/>
            <person name="Gotoh Y."/>
            <person name="Taniguchi I."/>
            <person name="Nakamura K."/>
            <person name="Hayashi T."/>
            <person name="Katayama T."/>
            <person name="Uemura T."/>
            <person name="Hattori Y."/>
        </authorList>
    </citation>
    <scope>NUCLEOTIDE SEQUENCE [LARGE SCALE GENOMIC DNA]</scope>
    <source>
        <strain evidence="6 7">SB-73</strain>
    </source>
</reference>